<gene>
    <name evidence="1" type="ORF">BN1050_02639</name>
</gene>
<proteinExistence type="predicted"/>
<sequence>MYKCLHYLKVDGVYLDKGKETDLKNLSSEEISRLIKTGVVSKVAATNEISFELPDDDKNVVLDGELTEEQVRQELLNKIPHAVAVKELEILGASFRKNASLENLVELILANEEYENHFMDYIDDNEL</sequence>
<dbReference type="HOGENOM" id="CLU_1967871_0_0_9"/>
<evidence type="ECO:0000313" key="1">
    <source>
        <dbReference type="EMBL" id="CEA05763.1"/>
    </source>
</evidence>
<dbReference type="PATRIC" id="fig|1461583.4.peg.2532"/>
<protein>
    <submittedName>
        <fullName evidence="1">Uncharacterized protein</fullName>
    </submittedName>
</protein>
<accession>A0A078MEK4</accession>
<organism evidence="1">
    <name type="scientific">Metalysinibacillus saudimassiliensis</name>
    <dbReference type="NCBI Taxonomy" id="1461583"/>
    <lineage>
        <taxon>Bacteria</taxon>
        <taxon>Bacillati</taxon>
        <taxon>Bacillota</taxon>
        <taxon>Bacilli</taxon>
        <taxon>Bacillales</taxon>
        <taxon>Caryophanaceae</taxon>
        <taxon>Metalysinibacillus</taxon>
    </lineage>
</organism>
<dbReference type="AlphaFoldDB" id="A0A078MEK4"/>
<dbReference type="EMBL" id="LN483079">
    <property type="protein sequence ID" value="CEA05763.1"/>
    <property type="molecule type" value="Genomic_DNA"/>
</dbReference>
<name>A0A078MEK4_9BACL</name>
<reference evidence="1" key="1">
    <citation type="submission" date="2014-07" db="EMBL/GenBank/DDBJ databases">
        <authorList>
            <person name="Urmite Genomes Urmite Genomes"/>
        </authorList>
    </citation>
    <scope>NUCLEOTIDE SEQUENCE</scope>
    <source>
        <strain evidence="1">13S34_air</strain>
    </source>
</reference>